<dbReference type="STRING" id="709032.Sulku_0896"/>
<dbReference type="PANTHER" id="PTHR44167:SF24">
    <property type="entry name" value="SERINE_THREONINE-PROTEIN KINASE CHK2"/>
    <property type="match status" value="1"/>
</dbReference>
<sequence>MSTEYLKTDYEKLAYFVNLLKSRASGKNVSEREYTELREELLSNKILQSVLPTFIKTNGELNSFWRFIKDKFSTYDERTEFLTKEFEPILRMLENSQTSLPALQKYAHTKDSIKQELKEYFISHNVLLNIYGEFTLTDKNIGNGGTSEVKGFEFGGKQYAIKFLLEDVSQKESQAFKRFKQAHLNLVGIQHSGAILPQLHFDVLNIAHIKVPYIVMPRVEQTLKSFVKEKKKKGEFSFELFEKIFDNLLHIIDSIHLLSIIHRDIKPENIFLFERKFVLGDFDIAKFDKDLYTKLIETSPTDRLANYLFSAPEQVKVDTDELTTSADWYAFAQVLYWIITETALRGQSKIQLTHIDSRYSKYESLIANLLSENPQDRFSSKNEILEHLESKKKLSPDQILLEFEDIIFKHMSHLGQSGQGFKKFEDIDSINEIMQDLKNGESRLNYWLSQGYSDLGINRIKKLGLCDRCWLIGYNEVKIKSIWIFKHYYNLGCSCIIIETDNLESSGVYEIKPEYVSEEFGLFNGHYIKRGEVDVGWAEIDGKKVKLNGKAEIRVRILKEDIFFLAPQNGPLVRHDGIIDSIYKSYQEVKALNERLLEPLSGIKKNMGY</sequence>
<dbReference type="InterPro" id="IPR011009">
    <property type="entry name" value="Kinase-like_dom_sf"/>
</dbReference>
<keyword evidence="5" id="KW-0808">Transferase</keyword>
<keyword evidence="5" id="KW-0418">Kinase</keyword>
<accession>E4U2B2</accession>
<dbReference type="PROSITE" id="PS00107">
    <property type="entry name" value="PROTEIN_KINASE_ATP"/>
    <property type="match status" value="1"/>
</dbReference>
<dbReference type="GO" id="GO:0005737">
    <property type="term" value="C:cytoplasm"/>
    <property type="evidence" value="ECO:0007669"/>
    <property type="project" value="TreeGrafter"/>
</dbReference>
<dbReference type="Gene3D" id="1.10.510.10">
    <property type="entry name" value="Transferase(Phosphotransferase) domain 1"/>
    <property type="match status" value="1"/>
</dbReference>
<proteinExistence type="predicted"/>
<dbReference type="OrthoDB" id="5483032at2"/>
<evidence type="ECO:0000256" key="1">
    <source>
        <dbReference type="ARBA" id="ARBA00022741"/>
    </source>
</evidence>
<evidence type="ECO:0000313" key="5">
    <source>
        <dbReference type="EMBL" id="ADR33562.1"/>
    </source>
</evidence>
<dbReference type="EMBL" id="CP002355">
    <property type="protein sequence ID" value="ADR33562.1"/>
    <property type="molecule type" value="Genomic_DNA"/>
</dbReference>
<evidence type="ECO:0000256" key="2">
    <source>
        <dbReference type="ARBA" id="ARBA00022840"/>
    </source>
</evidence>
<dbReference type="Pfam" id="PF00069">
    <property type="entry name" value="Pkinase"/>
    <property type="match status" value="1"/>
</dbReference>
<organism evidence="5 6">
    <name type="scientific">Sulfuricurvum kujiense (strain ATCC BAA-921 / DSM 16994 / JCM 11577 / YK-1)</name>
    <dbReference type="NCBI Taxonomy" id="709032"/>
    <lineage>
        <taxon>Bacteria</taxon>
        <taxon>Pseudomonadati</taxon>
        <taxon>Campylobacterota</taxon>
        <taxon>Epsilonproteobacteria</taxon>
        <taxon>Campylobacterales</taxon>
        <taxon>Sulfurimonadaceae</taxon>
        <taxon>Sulfuricurvum</taxon>
    </lineage>
</organism>
<dbReference type="GO" id="GO:0004674">
    <property type="term" value="F:protein serine/threonine kinase activity"/>
    <property type="evidence" value="ECO:0007669"/>
    <property type="project" value="UniProtKB-KW"/>
</dbReference>
<evidence type="ECO:0000313" key="6">
    <source>
        <dbReference type="Proteomes" id="UP000008721"/>
    </source>
</evidence>
<protein>
    <submittedName>
        <fullName evidence="5">Serine/threonine protein kinase</fullName>
    </submittedName>
</protein>
<dbReference type="InterPro" id="IPR000719">
    <property type="entry name" value="Prot_kinase_dom"/>
</dbReference>
<dbReference type="SMART" id="SM00220">
    <property type="entry name" value="S_TKc"/>
    <property type="match status" value="1"/>
</dbReference>
<dbReference type="Proteomes" id="UP000008721">
    <property type="component" value="Chromosome"/>
</dbReference>
<dbReference type="PANTHER" id="PTHR44167">
    <property type="entry name" value="OVARIAN-SPECIFIC SERINE/THREONINE-PROTEIN KINASE LOK-RELATED"/>
    <property type="match status" value="1"/>
</dbReference>
<dbReference type="KEGG" id="sku:Sulku_0896"/>
<keyword evidence="1 3" id="KW-0547">Nucleotide-binding</keyword>
<keyword evidence="5" id="KW-0723">Serine/threonine-protein kinase</keyword>
<dbReference type="GO" id="GO:0005524">
    <property type="term" value="F:ATP binding"/>
    <property type="evidence" value="ECO:0007669"/>
    <property type="project" value="UniProtKB-UniRule"/>
</dbReference>
<name>E4U2B2_SULKY</name>
<keyword evidence="6" id="KW-1185">Reference proteome</keyword>
<dbReference type="HOGENOM" id="CLU_448272_0_0_7"/>
<gene>
    <name evidence="5" type="ordered locus">Sulku_0896</name>
</gene>
<dbReference type="InterPro" id="IPR017441">
    <property type="entry name" value="Protein_kinase_ATP_BS"/>
</dbReference>
<dbReference type="PROSITE" id="PS50011">
    <property type="entry name" value="PROTEIN_KINASE_DOM"/>
    <property type="match status" value="1"/>
</dbReference>
<feature type="binding site" evidence="3">
    <location>
        <position position="162"/>
    </location>
    <ligand>
        <name>ATP</name>
        <dbReference type="ChEBI" id="CHEBI:30616"/>
    </ligand>
</feature>
<dbReference type="eggNOG" id="COG0515">
    <property type="taxonomic scope" value="Bacteria"/>
</dbReference>
<dbReference type="PROSITE" id="PS00108">
    <property type="entry name" value="PROTEIN_KINASE_ST"/>
    <property type="match status" value="1"/>
</dbReference>
<evidence type="ECO:0000259" key="4">
    <source>
        <dbReference type="PROSITE" id="PS50011"/>
    </source>
</evidence>
<dbReference type="SUPFAM" id="SSF56112">
    <property type="entry name" value="Protein kinase-like (PK-like)"/>
    <property type="match status" value="1"/>
</dbReference>
<evidence type="ECO:0000256" key="3">
    <source>
        <dbReference type="PROSITE-ProRule" id="PRU10141"/>
    </source>
</evidence>
<feature type="domain" description="Protein kinase" evidence="4">
    <location>
        <begin position="135"/>
        <end position="390"/>
    </location>
</feature>
<dbReference type="AlphaFoldDB" id="E4U2B2"/>
<reference evidence="5 6" key="1">
    <citation type="journal article" date="2012" name="Stand. Genomic Sci.">
        <title>Complete genome sequence of the sulfur compounds oxidizing chemolithoautotroph Sulfuricurvum kujiense type strain (YK-1(T)).</title>
        <authorList>
            <person name="Han C."/>
            <person name="Kotsyurbenko O."/>
            <person name="Chertkov O."/>
            <person name="Held B."/>
            <person name="Lapidus A."/>
            <person name="Nolan M."/>
            <person name="Lucas S."/>
            <person name="Hammon N."/>
            <person name="Deshpande S."/>
            <person name="Cheng J.F."/>
            <person name="Tapia R."/>
            <person name="Goodwin L.A."/>
            <person name="Pitluck S."/>
            <person name="Liolios K."/>
            <person name="Pagani I."/>
            <person name="Ivanova N."/>
            <person name="Mavromatis K."/>
            <person name="Mikhailova N."/>
            <person name="Pati A."/>
            <person name="Chen A."/>
            <person name="Palaniappan K."/>
            <person name="Land M."/>
            <person name="Hauser L."/>
            <person name="Chang Y.J."/>
            <person name="Jeffries C.D."/>
            <person name="Brambilla E.M."/>
            <person name="Rohde M."/>
            <person name="Spring S."/>
            <person name="Sikorski J."/>
            <person name="Goker M."/>
            <person name="Woyke T."/>
            <person name="Bristow J."/>
            <person name="Eisen J.A."/>
            <person name="Markowitz V."/>
            <person name="Hugenholtz P."/>
            <person name="Kyrpides N.C."/>
            <person name="Klenk H.P."/>
            <person name="Detter J.C."/>
        </authorList>
    </citation>
    <scope>NUCLEOTIDE SEQUENCE [LARGE SCALE GENOMIC DNA]</scope>
    <source>
        <strain evidence="6">ATCC BAA-921 / DSM 16994 / JCM 11577 / YK-1</strain>
    </source>
</reference>
<dbReference type="RefSeq" id="WP_013459759.1">
    <property type="nucleotide sequence ID" value="NC_014762.1"/>
</dbReference>
<keyword evidence="2 3" id="KW-0067">ATP-binding</keyword>
<dbReference type="InterPro" id="IPR008271">
    <property type="entry name" value="Ser/Thr_kinase_AS"/>
</dbReference>